<dbReference type="PANTHER" id="PTHR18966">
    <property type="entry name" value="IONOTROPIC GLUTAMATE RECEPTOR"/>
    <property type="match status" value="1"/>
</dbReference>
<keyword evidence="10" id="KW-0407">Ion channel</keyword>
<evidence type="ECO:0000256" key="4">
    <source>
        <dbReference type="ARBA" id="ARBA00022989"/>
    </source>
</evidence>
<dbReference type="FunFam" id="1.10.287.70:FF:000172">
    <property type="entry name" value="Glutamate receptor"/>
    <property type="match status" value="1"/>
</dbReference>
<keyword evidence="4 11" id="KW-1133">Transmembrane helix</keyword>
<dbReference type="InterPro" id="IPR001828">
    <property type="entry name" value="ANF_lig-bd_rcpt"/>
</dbReference>
<keyword evidence="9" id="KW-1071">Ligand-gated ion channel</keyword>
<evidence type="ECO:0000256" key="10">
    <source>
        <dbReference type="ARBA" id="ARBA00023303"/>
    </source>
</evidence>
<evidence type="ECO:0000256" key="9">
    <source>
        <dbReference type="ARBA" id="ARBA00023286"/>
    </source>
</evidence>
<evidence type="ECO:0000256" key="12">
    <source>
        <dbReference type="SAM" id="SignalP"/>
    </source>
</evidence>
<dbReference type="InterPro" id="IPR028082">
    <property type="entry name" value="Peripla_BP_I"/>
</dbReference>
<keyword evidence="8" id="KW-0325">Glycoprotein</keyword>
<evidence type="ECO:0000256" key="5">
    <source>
        <dbReference type="ARBA" id="ARBA00023065"/>
    </source>
</evidence>
<dbReference type="SUPFAM" id="SSF53822">
    <property type="entry name" value="Periplasmic binding protein-like I"/>
    <property type="match status" value="1"/>
</dbReference>
<dbReference type="GO" id="GO:0034220">
    <property type="term" value="P:monoatomic ion transmembrane transport"/>
    <property type="evidence" value="ECO:0007669"/>
    <property type="project" value="UniProtKB-KW"/>
</dbReference>
<keyword evidence="6 11" id="KW-0472">Membrane</keyword>
<dbReference type="AlphaFoldDB" id="A0ABD1P5M7"/>
<evidence type="ECO:0000256" key="8">
    <source>
        <dbReference type="ARBA" id="ARBA00023180"/>
    </source>
</evidence>
<dbReference type="FunFam" id="3.40.50.2300:FF:000188">
    <property type="entry name" value="Glutamate receptor"/>
    <property type="match status" value="1"/>
</dbReference>
<reference evidence="15" key="1">
    <citation type="submission" date="2024-07" db="EMBL/GenBank/DDBJ databases">
        <title>Two chromosome-level genome assemblies of Korean endemic species Abeliophyllum distichum and Forsythia ovata (Oleaceae).</title>
        <authorList>
            <person name="Jang H."/>
        </authorList>
    </citation>
    <scope>NUCLEOTIDE SEQUENCE [LARGE SCALE GENOMIC DNA]</scope>
</reference>
<dbReference type="Pfam" id="PF00497">
    <property type="entry name" value="SBP_bac_3"/>
    <property type="match status" value="1"/>
</dbReference>
<organism evidence="14 15">
    <name type="scientific">Forsythia ovata</name>
    <dbReference type="NCBI Taxonomy" id="205694"/>
    <lineage>
        <taxon>Eukaryota</taxon>
        <taxon>Viridiplantae</taxon>
        <taxon>Streptophyta</taxon>
        <taxon>Embryophyta</taxon>
        <taxon>Tracheophyta</taxon>
        <taxon>Spermatophyta</taxon>
        <taxon>Magnoliopsida</taxon>
        <taxon>eudicotyledons</taxon>
        <taxon>Gunneridae</taxon>
        <taxon>Pentapetalae</taxon>
        <taxon>asterids</taxon>
        <taxon>lamiids</taxon>
        <taxon>Lamiales</taxon>
        <taxon>Oleaceae</taxon>
        <taxon>Forsythieae</taxon>
        <taxon>Forsythia</taxon>
    </lineage>
</organism>
<dbReference type="InterPro" id="IPR001638">
    <property type="entry name" value="Solute-binding_3/MltF_N"/>
</dbReference>
<feature type="transmembrane region" description="Helical" evidence="11">
    <location>
        <begin position="627"/>
        <end position="651"/>
    </location>
</feature>
<feature type="signal peptide" evidence="12">
    <location>
        <begin position="1"/>
        <end position="16"/>
    </location>
</feature>
<dbReference type="Pfam" id="PF00060">
    <property type="entry name" value="Lig_chan"/>
    <property type="match status" value="1"/>
</dbReference>
<evidence type="ECO:0000256" key="2">
    <source>
        <dbReference type="ARBA" id="ARBA00022448"/>
    </source>
</evidence>
<dbReference type="GO" id="GO:0016020">
    <property type="term" value="C:membrane"/>
    <property type="evidence" value="ECO:0007669"/>
    <property type="project" value="UniProtKB-SubCell"/>
</dbReference>
<keyword evidence="7 14" id="KW-0675">Receptor</keyword>
<comment type="caution">
    <text evidence="14">The sequence shown here is derived from an EMBL/GenBank/DDBJ whole genome shotgun (WGS) entry which is preliminary data.</text>
</comment>
<dbReference type="InterPro" id="IPR015683">
    <property type="entry name" value="Ionotropic_Glu_rcpt"/>
</dbReference>
<feature type="transmembrane region" description="Helical" evidence="11">
    <location>
        <begin position="595"/>
        <end position="615"/>
    </location>
</feature>
<gene>
    <name evidence="14" type="ORF">Fot_55240</name>
</gene>
<evidence type="ECO:0000256" key="1">
    <source>
        <dbReference type="ARBA" id="ARBA00004141"/>
    </source>
</evidence>
<dbReference type="Gene3D" id="3.40.190.10">
    <property type="entry name" value="Periplasmic binding protein-like II"/>
    <property type="match status" value="1"/>
</dbReference>
<dbReference type="SMART" id="SM00079">
    <property type="entry name" value="PBPe"/>
    <property type="match status" value="1"/>
</dbReference>
<keyword evidence="5" id="KW-0406">Ion transport</keyword>
<evidence type="ECO:0000259" key="13">
    <source>
        <dbReference type="SMART" id="SM00079"/>
    </source>
</evidence>
<keyword evidence="12" id="KW-0732">Signal</keyword>
<proteinExistence type="predicted"/>
<keyword evidence="3 11" id="KW-0812">Transmembrane</keyword>
<dbReference type="EMBL" id="JBFOLJ010000025">
    <property type="protein sequence ID" value="KAL2458954.1"/>
    <property type="molecule type" value="Genomic_DNA"/>
</dbReference>
<keyword evidence="2" id="KW-0813">Transport</keyword>
<evidence type="ECO:0000256" key="3">
    <source>
        <dbReference type="ARBA" id="ARBA00022692"/>
    </source>
</evidence>
<accession>A0ABD1P5M7</accession>
<evidence type="ECO:0000256" key="7">
    <source>
        <dbReference type="ARBA" id="ARBA00023170"/>
    </source>
</evidence>
<evidence type="ECO:0000313" key="15">
    <source>
        <dbReference type="Proteomes" id="UP001604277"/>
    </source>
</evidence>
<keyword evidence="15" id="KW-1185">Reference proteome</keyword>
<sequence length="818" mass="91983">MFIVFIFPAVLMQTKAQEKKKRSNCPVDHPCTIHRIGSVIDQSSRVGKEQKISIQMAVNDFNQLSTCSKLALHIKDLHGKSTRAASTAIELVKHQKVQGIVAALTLEEATIVTEFEEVANTPIITIGSAAIAPSPLLLQPPSIFQLNTDIGLQMQCAAAIIGHFRWQKVTVIYEQSNSFYADSRLAKQLSKSLKPFNSVVELDLAFPSISSLQEPEAFEEKLNKLGSKSSGIFVLVQSSLEFATILFEKARKMGIMEKGYVWIVYDDIVSLIDSVEPSVIQNMKGIIGFKANYEEKNQSFRDFSFSFRRKFRSAYPEEEHPCPSMYALRAYDATWAIAEAMQNSKGKMNSSELINHISSSDFEGLSGKISFKNGKLLRKTTFHIISVTGKIYTEIALLSPELSFSMDLRDQERNGIRINTNMSKKLDSVHWPGGVQTVPKKRKLKIGVPVLAAVHEFVRVRYDEEEKTTSFDGFSVEVFKAAVKLLPYHFPYDFVPFNGTYDEMLVAVYNKRLDAAVADMTILDDRYDYADFSQPYMDCQIVMVVTAKEDSKKQRFIVVMAFEWKLWVVMAALSLSTGAIIYLNEHVNDNPEFGVSFPQIIGSMLWFSVTLLSFAQRESIKNNLSRLVLAIWLFVTMVVAASYTAVLSSMLTVPRLQPSIVQVDYLQKINAIVGCNGEGFIPRYLRHMKFKEENIKKIDSISDYSVAFEEGQIEAAFFISPHAKLFVANNSKRYVIDKLRFQVGGGLAFVFQKGSRFTADISKAVLIMKQNGEINHLEERILSFSSSSSSDQQNALFRLYTMGASPNLKVTGYEMPMG</sequence>
<dbReference type="Proteomes" id="UP001604277">
    <property type="component" value="Unassembled WGS sequence"/>
</dbReference>
<dbReference type="Gene3D" id="3.40.50.2300">
    <property type="match status" value="2"/>
</dbReference>
<evidence type="ECO:0000256" key="11">
    <source>
        <dbReference type="SAM" id="Phobius"/>
    </source>
</evidence>
<dbReference type="FunFam" id="3.40.190.10:FF:000054">
    <property type="entry name" value="Glutamate receptor"/>
    <property type="match status" value="1"/>
</dbReference>
<feature type="transmembrane region" description="Helical" evidence="11">
    <location>
        <begin position="564"/>
        <end position="583"/>
    </location>
</feature>
<dbReference type="InterPro" id="IPR001320">
    <property type="entry name" value="Iontro_rcpt_C"/>
</dbReference>
<dbReference type="Gene3D" id="1.10.287.70">
    <property type="match status" value="1"/>
</dbReference>
<evidence type="ECO:0000256" key="6">
    <source>
        <dbReference type="ARBA" id="ARBA00023136"/>
    </source>
</evidence>
<protein>
    <submittedName>
        <fullName evidence="14">Glutamate receptor 2.7</fullName>
    </submittedName>
</protein>
<feature type="chain" id="PRO_5044843193" evidence="12">
    <location>
        <begin position="17"/>
        <end position="818"/>
    </location>
</feature>
<evidence type="ECO:0000313" key="14">
    <source>
        <dbReference type="EMBL" id="KAL2458954.1"/>
    </source>
</evidence>
<feature type="domain" description="Ionotropic glutamate receptor C-terminal" evidence="13">
    <location>
        <begin position="445"/>
        <end position="784"/>
    </location>
</feature>
<dbReference type="Pfam" id="PF01094">
    <property type="entry name" value="ANF_receptor"/>
    <property type="match status" value="1"/>
</dbReference>
<name>A0ABD1P5M7_9LAMI</name>
<dbReference type="SUPFAM" id="SSF53850">
    <property type="entry name" value="Periplasmic binding protein-like II"/>
    <property type="match status" value="1"/>
</dbReference>
<comment type="subcellular location">
    <subcellularLocation>
        <location evidence="1">Membrane</location>
        <topology evidence="1">Multi-pass membrane protein</topology>
    </subcellularLocation>
</comment>